<evidence type="ECO:0000256" key="4">
    <source>
        <dbReference type="ARBA" id="ARBA00022597"/>
    </source>
</evidence>
<dbReference type="GO" id="GO:0005737">
    <property type="term" value="C:cytoplasm"/>
    <property type="evidence" value="ECO:0007669"/>
    <property type="project" value="UniProtKB-SubCell"/>
</dbReference>
<evidence type="ECO:0000313" key="9">
    <source>
        <dbReference type="EMBL" id="AKU92227.1"/>
    </source>
</evidence>
<keyword evidence="2" id="KW-0813">Transport</keyword>
<protein>
    <submittedName>
        <fullName evidence="9">PTS system, mannose-specific IIB component</fullName>
    </submittedName>
</protein>
<feature type="domain" description="PTS EIIB type-4" evidence="8">
    <location>
        <begin position="1"/>
        <end position="161"/>
    </location>
</feature>
<dbReference type="PROSITE" id="PS51101">
    <property type="entry name" value="PTS_EIIB_TYPE_4"/>
    <property type="match status" value="1"/>
</dbReference>
<dbReference type="GO" id="GO:0008982">
    <property type="term" value="F:protein-N(PI)-phosphohistidine-sugar phosphotransferase activity"/>
    <property type="evidence" value="ECO:0007669"/>
    <property type="project" value="InterPro"/>
</dbReference>
<dbReference type="EMBL" id="CP012332">
    <property type="protein sequence ID" value="AKU92227.1"/>
    <property type="molecule type" value="Genomic_DNA"/>
</dbReference>
<dbReference type="GO" id="GO:0009401">
    <property type="term" value="P:phosphoenolpyruvate-dependent sugar phosphotransferase system"/>
    <property type="evidence" value="ECO:0007669"/>
    <property type="project" value="UniProtKB-KW"/>
</dbReference>
<dbReference type="KEGG" id="vin:AKJ08_2614"/>
<proteinExistence type="predicted"/>
<dbReference type="InterPro" id="IPR004720">
    <property type="entry name" value="PTS_IIB_sorbose-sp"/>
</dbReference>
<evidence type="ECO:0000313" key="10">
    <source>
        <dbReference type="Proteomes" id="UP000055590"/>
    </source>
</evidence>
<sequence>MISLLRVDNRMIHGQVVSTWIPHLRAEQVVVVDDAAAASPLMQAAMSLALPPLVTSEILRFDEVDWKALSRGPKRVLVLVRDVEGAVEALARGAEVAHVNLGNVHFAAGRKPVSPSVFLSEAELALLEEMAGKGIEVEARAVPTDHRASLRELEARLEAAHR</sequence>
<evidence type="ECO:0000256" key="2">
    <source>
        <dbReference type="ARBA" id="ARBA00022448"/>
    </source>
</evidence>
<gene>
    <name evidence="9" type="ORF">AKJ08_2614</name>
</gene>
<dbReference type="Proteomes" id="UP000055590">
    <property type="component" value="Chromosome"/>
</dbReference>
<dbReference type="STRING" id="1391653.AKJ08_2614"/>
<keyword evidence="3" id="KW-0963">Cytoplasm</keyword>
<dbReference type="InterPro" id="IPR036667">
    <property type="entry name" value="PTS_IIB_sorbose-sp_sf"/>
</dbReference>
<evidence type="ECO:0000256" key="1">
    <source>
        <dbReference type="ARBA" id="ARBA00004496"/>
    </source>
</evidence>
<evidence type="ECO:0000259" key="8">
    <source>
        <dbReference type="PROSITE" id="PS51101"/>
    </source>
</evidence>
<dbReference type="Pfam" id="PF03830">
    <property type="entry name" value="PTSIIB_sorb"/>
    <property type="match status" value="1"/>
</dbReference>
<organism evidence="9 10">
    <name type="scientific">Vulgatibacter incomptus</name>
    <dbReference type="NCBI Taxonomy" id="1391653"/>
    <lineage>
        <taxon>Bacteria</taxon>
        <taxon>Pseudomonadati</taxon>
        <taxon>Myxococcota</taxon>
        <taxon>Myxococcia</taxon>
        <taxon>Myxococcales</taxon>
        <taxon>Cystobacterineae</taxon>
        <taxon>Vulgatibacteraceae</taxon>
        <taxon>Vulgatibacter</taxon>
    </lineage>
</organism>
<evidence type="ECO:0000256" key="6">
    <source>
        <dbReference type="ARBA" id="ARBA00022683"/>
    </source>
</evidence>
<dbReference type="GO" id="GO:0016301">
    <property type="term" value="F:kinase activity"/>
    <property type="evidence" value="ECO:0007669"/>
    <property type="project" value="UniProtKB-KW"/>
</dbReference>
<dbReference type="OrthoDB" id="9788818at2"/>
<accession>A0A0K1PFE9</accession>
<evidence type="ECO:0000256" key="3">
    <source>
        <dbReference type="ARBA" id="ARBA00022490"/>
    </source>
</evidence>
<keyword evidence="10" id="KW-1185">Reference proteome</keyword>
<keyword evidence="6" id="KW-0598">Phosphotransferase system</keyword>
<keyword evidence="5" id="KW-0808">Transferase</keyword>
<dbReference type="Gene3D" id="3.40.35.10">
    <property type="entry name" value="Phosphotransferase system, sorbose subfamily IIB component"/>
    <property type="match status" value="1"/>
</dbReference>
<name>A0A0K1PFE9_9BACT</name>
<evidence type="ECO:0000256" key="5">
    <source>
        <dbReference type="ARBA" id="ARBA00022679"/>
    </source>
</evidence>
<dbReference type="SUPFAM" id="SSF52728">
    <property type="entry name" value="PTS IIb component"/>
    <property type="match status" value="1"/>
</dbReference>
<reference evidence="9 10" key="1">
    <citation type="submission" date="2015-08" db="EMBL/GenBank/DDBJ databases">
        <authorList>
            <person name="Babu N.S."/>
            <person name="Beckwith C.J."/>
            <person name="Beseler K.G."/>
            <person name="Brison A."/>
            <person name="Carone J.V."/>
            <person name="Caskin T.P."/>
            <person name="Diamond M."/>
            <person name="Durham M.E."/>
            <person name="Foxe J.M."/>
            <person name="Go M."/>
            <person name="Henderson B.A."/>
            <person name="Jones I.B."/>
            <person name="McGettigan J.A."/>
            <person name="Micheletti S.J."/>
            <person name="Nasrallah M.E."/>
            <person name="Ortiz D."/>
            <person name="Piller C.R."/>
            <person name="Privatt S.R."/>
            <person name="Schneider S.L."/>
            <person name="Sharp S."/>
            <person name="Smith T.C."/>
            <person name="Stanton J.D."/>
            <person name="Ullery H.E."/>
            <person name="Wilson R.J."/>
            <person name="Serrano M.G."/>
            <person name="Buck G."/>
            <person name="Lee V."/>
            <person name="Wang Y."/>
            <person name="Carvalho R."/>
            <person name="Voegtly L."/>
            <person name="Shi R."/>
            <person name="Duckworth R."/>
            <person name="Johnson A."/>
            <person name="Loviza R."/>
            <person name="Walstead R."/>
            <person name="Shah Z."/>
            <person name="Kiflezghi M."/>
            <person name="Wade K."/>
            <person name="Ball S.L."/>
            <person name="Bradley K.W."/>
            <person name="Asai D.J."/>
            <person name="Bowman C.A."/>
            <person name="Russell D.A."/>
            <person name="Pope W.H."/>
            <person name="Jacobs-Sera D."/>
            <person name="Hendrix R.W."/>
            <person name="Hatfull G.F."/>
        </authorList>
    </citation>
    <scope>NUCLEOTIDE SEQUENCE [LARGE SCALE GENOMIC DNA]</scope>
    <source>
        <strain evidence="9 10">DSM 27710</strain>
    </source>
</reference>
<keyword evidence="4" id="KW-0762">Sugar transport</keyword>
<evidence type="ECO:0000256" key="7">
    <source>
        <dbReference type="ARBA" id="ARBA00022777"/>
    </source>
</evidence>
<comment type="subcellular location">
    <subcellularLocation>
        <location evidence="1">Cytoplasm</location>
    </subcellularLocation>
</comment>
<dbReference type="RefSeq" id="WP_050726429.1">
    <property type="nucleotide sequence ID" value="NZ_CP012332.1"/>
</dbReference>
<dbReference type="AlphaFoldDB" id="A0A0K1PFE9"/>
<keyword evidence="7" id="KW-0418">Kinase</keyword>